<keyword evidence="6 15" id="KW-0808">Transferase</keyword>
<evidence type="ECO:0000256" key="6">
    <source>
        <dbReference type="ARBA" id="ARBA00022679"/>
    </source>
</evidence>
<evidence type="ECO:0000256" key="17">
    <source>
        <dbReference type="PIRSR" id="PIRSR000632-2"/>
    </source>
</evidence>
<feature type="coiled-coil region" evidence="21">
    <location>
        <begin position="202"/>
        <end position="236"/>
    </location>
</feature>
<evidence type="ECO:0000256" key="4">
    <source>
        <dbReference type="ARBA" id="ARBA00022490"/>
    </source>
</evidence>
<evidence type="ECO:0000256" key="8">
    <source>
        <dbReference type="ARBA" id="ARBA00022777"/>
    </source>
</evidence>
<evidence type="ECO:0000256" key="16">
    <source>
        <dbReference type="PIRSR" id="PIRSR000632-1"/>
    </source>
</evidence>
<dbReference type="InterPro" id="IPR000719">
    <property type="entry name" value="Prot_kinase_dom"/>
</dbReference>
<keyword evidence="10 19" id="KW-0175">Coiled coil</keyword>
<dbReference type="Gene3D" id="3.30.505.10">
    <property type="entry name" value="SH2 domain"/>
    <property type="match status" value="1"/>
</dbReference>
<dbReference type="InterPro" id="IPR017441">
    <property type="entry name" value="Protein_kinase_ATP_BS"/>
</dbReference>
<reference evidence="26 27" key="1">
    <citation type="journal article" date="2017" name="PLoS Biol.">
        <title>The sea cucumber genome provides insights into morphological evolution and visceral regeneration.</title>
        <authorList>
            <person name="Zhang X."/>
            <person name="Sun L."/>
            <person name="Yuan J."/>
            <person name="Sun Y."/>
            <person name="Gao Y."/>
            <person name="Zhang L."/>
            <person name="Li S."/>
            <person name="Dai H."/>
            <person name="Hamel J.F."/>
            <person name="Liu C."/>
            <person name="Yu Y."/>
            <person name="Liu S."/>
            <person name="Lin W."/>
            <person name="Guo K."/>
            <person name="Jin S."/>
            <person name="Xu P."/>
            <person name="Storey K.B."/>
            <person name="Huan P."/>
            <person name="Zhang T."/>
            <person name="Zhou Y."/>
            <person name="Zhang J."/>
            <person name="Lin C."/>
            <person name="Li X."/>
            <person name="Xing L."/>
            <person name="Huo D."/>
            <person name="Sun M."/>
            <person name="Wang L."/>
            <person name="Mercier A."/>
            <person name="Li F."/>
            <person name="Yang H."/>
            <person name="Xiang J."/>
        </authorList>
    </citation>
    <scope>NUCLEOTIDE SEQUENCE [LARGE SCALE GENOMIC DNA]</scope>
    <source>
        <strain evidence="26">Shaxun</strain>
        <tissue evidence="26">Muscle</tissue>
    </source>
</reference>
<dbReference type="SUPFAM" id="SSF56112">
    <property type="entry name" value="Protein kinase-like (PK-like)"/>
    <property type="match status" value="1"/>
</dbReference>
<gene>
    <name evidence="26" type="ORF">BSL78_10203</name>
</gene>
<dbReference type="PROSITE" id="PS00109">
    <property type="entry name" value="PROTEIN_KINASE_TYR"/>
    <property type="match status" value="1"/>
</dbReference>
<evidence type="ECO:0000259" key="25">
    <source>
        <dbReference type="PROSITE" id="PS51741"/>
    </source>
</evidence>
<feature type="coiled-coil region" evidence="21">
    <location>
        <begin position="260"/>
        <end position="287"/>
    </location>
</feature>
<dbReference type="InterPro" id="IPR027267">
    <property type="entry name" value="AH/BAR_dom_sf"/>
</dbReference>
<feature type="binding site" evidence="17 20">
    <location>
        <position position="477"/>
    </location>
    <ligand>
        <name>ATP</name>
        <dbReference type="ChEBI" id="CHEBI:30616"/>
    </ligand>
</feature>
<dbReference type="CDD" id="cd10361">
    <property type="entry name" value="SH2_Fps_family"/>
    <property type="match status" value="1"/>
</dbReference>
<feature type="region of interest" description="Disordered" evidence="22">
    <location>
        <begin position="1"/>
        <end position="42"/>
    </location>
</feature>
<dbReference type="EMBL" id="MRZV01000310">
    <property type="protein sequence ID" value="PIK52909.1"/>
    <property type="molecule type" value="Genomic_DNA"/>
</dbReference>
<sequence>MQEKSKAKSQYISERHKTDENFKKAKTEMKDSGQKYQRASKLAKDSKQVYNDTCLKGKNMKDIDTKKDRYKKCVKKQHETHNEYVLSLRAAATHQEHYSKIVLPRILDCLQQTQESHVVLIKHIFSEFAKAINTASGDFIASHNRVIQSVNDIRIDMEYAPYIETNKVEADPLEAIEFDSTGYNELPDNLVENGMVLNILTLETMQHSLSALSEQLNTLQDNISQKENDLRILDEEIRHIPPESNTETAVLDLLTKQKDYRDLSREILNLKCQEAKVEQQLSCLQEQLQGIDPDQLPLGIDLKDQQSLGPIPQTGTASRTIKLPSIFKPDKGPSSNKEVPLEDEAWYHGALPRQETEELLNRRETYVRFKSDASGQYVLSCRSADKQRHFPIVKQDDNTYRLEGGSFGSIQELVNHHMSTQTPVTKASNAMIRHPISKVKDEHDLRHEDILLDTKLGQGHFGDVHKATFKNKPVAVKTCKATVDAATRRKFLSEAYILKNYNHPNIVKLIGVATDRHPIYIVMELVQGGDLLKLLRDDSKTLSVPERIKMSEDAASGMAYLEGKSCIHRDLAARNCLVGTKNILKISDFGMSREEEEYQIDSNNMRQIPIKWTAPEAMNYGRYTSLSDVWSYGVLLWEIFSRGSTPYPGMNNNEAREKIEGGYRMNQPPECPDAVWEWIQACWRKEPEDRPNFSEIKTAMKKIHKIFK</sequence>
<dbReference type="Gene3D" id="1.10.287.160">
    <property type="entry name" value="HR1 repeat"/>
    <property type="match status" value="1"/>
</dbReference>
<feature type="domain" description="F-BAR" evidence="25">
    <location>
        <begin position="1"/>
        <end position="158"/>
    </location>
</feature>
<evidence type="ECO:0000256" key="22">
    <source>
        <dbReference type="SAM" id="MobiDB-lite"/>
    </source>
</evidence>
<evidence type="ECO:0000256" key="2">
    <source>
        <dbReference type="ARBA" id="ARBA00004496"/>
    </source>
</evidence>
<comment type="subcellular location">
    <subcellularLocation>
        <location evidence="1">Cell membrane</location>
        <topology evidence="1">Peripheral membrane protein</topology>
    </subcellularLocation>
    <subcellularLocation>
        <location evidence="2">Cytoplasm</location>
    </subcellularLocation>
</comment>
<evidence type="ECO:0000313" key="27">
    <source>
        <dbReference type="Proteomes" id="UP000230750"/>
    </source>
</evidence>
<dbReference type="InterPro" id="IPR011009">
    <property type="entry name" value="Kinase-like_dom_sf"/>
</dbReference>
<dbReference type="InterPro" id="IPR050198">
    <property type="entry name" value="Non-receptor_tyrosine_kinases"/>
</dbReference>
<organism evidence="26 27">
    <name type="scientific">Stichopus japonicus</name>
    <name type="common">Sea cucumber</name>
    <dbReference type="NCBI Taxonomy" id="307972"/>
    <lineage>
        <taxon>Eukaryota</taxon>
        <taxon>Metazoa</taxon>
        <taxon>Echinodermata</taxon>
        <taxon>Eleutherozoa</taxon>
        <taxon>Echinozoa</taxon>
        <taxon>Holothuroidea</taxon>
        <taxon>Aspidochirotacea</taxon>
        <taxon>Aspidochirotida</taxon>
        <taxon>Stichopodidae</taxon>
        <taxon>Apostichopus</taxon>
    </lineage>
</organism>
<dbReference type="InterPro" id="IPR016250">
    <property type="entry name" value="Tyr-prot_kinase_Fes/Fps"/>
</dbReference>
<evidence type="ECO:0000256" key="7">
    <source>
        <dbReference type="ARBA" id="ARBA00022741"/>
    </source>
</evidence>
<dbReference type="GO" id="GO:0004715">
    <property type="term" value="F:non-membrane spanning protein tyrosine kinase activity"/>
    <property type="evidence" value="ECO:0007669"/>
    <property type="project" value="UniProtKB-EC"/>
</dbReference>
<dbReference type="InterPro" id="IPR035849">
    <property type="entry name" value="Fes/Fps/Fer_SH2"/>
</dbReference>
<proteinExistence type="inferred from homology"/>
<dbReference type="SMART" id="SM00252">
    <property type="entry name" value="SH2"/>
    <property type="match status" value="1"/>
</dbReference>
<dbReference type="FunFam" id="3.30.200.20:FF:000194">
    <property type="entry name" value="protein-tyrosine kinase 2-beta isoform X1"/>
    <property type="match status" value="1"/>
</dbReference>
<dbReference type="Gene3D" id="1.20.1270.60">
    <property type="entry name" value="Arfaptin homology (AH) domain/BAR domain"/>
    <property type="match status" value="1"/>
</dbReference>
<comment type="catalytic activity">
    <reaction evidence="13 15">
        <text>L-tyrosyl-[protein] + ATP = O-phospho-L-tyrosyl-[protein] + ADP + H(+)</text>
        <dbReference type="Rhea" id="RHEA:10596"/>
        <dbReference type="Rhea" id="RHEA-COMP:10136"/>
        <dbReference type="Rhea" id="RHEA-COMP:20101"/>
        <dbReference type="ChEBI" id="CHEBI:15378"/>
        <dbReference type="ChEBI" id="CHEBI:30616"/>
        <dbReference type="ChEBI" id="CHEBI:46858"/>
        <dbReference type="ChEBI" id="CHEBI:61978"/>
        <dbReference type="ChEBI" id="CHEBI:456216"/>
        <dbReference type="EC" id="2.7.10.2"/>
    </reaction>
</comment>
<dbReference type="SUPFAM" id="SSF103657">
    <property type="entry name" value="BAR/IMD domain-like"/>
    <property type="match status" value="1"/>
</dbReference>
<keyword evidence="4" id="KW-0963">Cytoplasm</keyword>
<keyword evidence="27" id="KW-1185">Reference proteome</keyword>
<dbReference type="FunFam" id="1.10.510.10:FF:000212">
    <property type="entry name" value="Tyrosine-protein kinase"/>
    <property type="match status" value="1"/>
</dbReference>
<keyword evidence="11" id="KW-0472">Membrane</keyword>
<evidence type="ECO:0000256" key="20">
    <source>
        <dbReference type="PROSITE-ProRule" id="PRU10141"/>
    </source>
</evidence>
<dbReference type="InterPro" id="IPR008266">
    <property type="entry name" value="Tyr_kinase_AS"/>
</dbReference>
<keyword evidence="7 15" id="KW-0547">Nucleotide-binding</keyword>
<dbReference type="PROSITE" id="PS50011">
    <property type="entry name" value="PROTEIN_KINASE_DOM"/>
    <property type="match status" value="1"/>
</dbReference>
<feature type="binding site" evidence="17">
    <location>
        <begin position="456"/>
        <end position="464"/>
    </location>
    <ligand>
        <name>ATP</name>
        <dbReference type="ChEBI" id="CHEBI:30616"/>
    </ligand>
</feature>
<feature type="active site" description="Proton acceptor" evidence="16">
    <location>
        <position position="570"/>
    </location>
</feature>
<evidence type="ECO:0000256" key="5">
    <source>
        <dbReference type="ARBA" id="ARBA00022553"/>
    </source>
</evidence>
<comment type="similarity">
    <text evidence="14 15">Belongs to the protein kinase superfamily. Tyr protein kinase family. Fes/fps subfamily.</text>
</comment>
<dbReference type="Gene3D" id="1.10.510.10">
    <property type="entry name" value="Transferase(Phosphotransferase) domain 1"/>
    <property type="match status" value="1"/>
</dbReference>
<dbReference type="PROSITE" id="PS50001">
    <property type="entry name" value="SH2"/>
    <property type="match status" value="1"/>
</dbReference>
<keyword evidence="8 15" id="KW-0418">Kinase</keyword>
<keyword evidence="9 15" id="KW-0067">ATP-binding</keyword>
<dbReference type="SMART" id="SM00219">
    <property type="entry name" value="TyrKc"/>
    <property type="match status" value="1"/>
</dbReference>
<evidence type="ECO:0000256" key="10">
    <source>
        <dbReference type="ARBA" id="ARBA00023054"/>
    </source>
</evidence>
<evidence type="ECO:0000256" key="13">
    <source>
        <dbReference type="ARBA" id="ARBA00051245"/>
    </source>
</evidence>
<evidence type="ECO:0000256" key="21">
    <source>
        <dbReference type="SAM" id="Coils"/>
    </source>
</evidence>
<dbReference type="PROSITE" id="PS00107">
    <property type="entry name" value="PROTEIN_KINASE_ATP"/>
    <property type="match status" value="1"/>
</dbReference>
<dbReference type="OrthoDB" id="546826at2759"/>
<dbReference type="STRING" id="307972.A0A2G8KY28"/>
<accession>A0A2G8KY28</accession>
<evidence type="ECO:0000256" key="14">
    <source>
        <dbReference type="ARBA" id="ARBA00061333"/>
    </source>
</evidence>
<feature type="domain" description="SH2" evidence="23">
    <location>
        <begin position="346"/>
        <end position="436"/>
    </location>
</feature>
<evidence type="ECO:0000313" key="26">
    <source>
        <dbReference type="EMBL" id="PIK52909.1"/>
    </source>
</evidence>
<evidence type="ECO:0000256" key="3">
    <source>
        <dbReference type="ARBA" id="ARBA00022475"/>
    </source>
</evidence>
<dbReference type="InterPro" id="IPR020635">
    <property type="entry name" value="Tyr_kinase_cat_dom"/>
</dbReference>
<evidence type="ECO:0000256" key="18">
    <source>
        <dbReference type="PROSITE-ProRule" id="PRU00191"/>
    </source>
</evidence>
<evidence type="ECO:0000259" key="23">
    <source>
        <dbReference type="PROSITE" id="PS50001"/>
    </source>
</evidence>
<evidence type="ECO:0000256" key="9">
    <source>
        <dbReference type="ARBA" id="ARBA00022840"/>
    </source>
</evidence>
<dbReference type="GO" id="GO:0005886">
    <property type="term" value="C:plasma membrane"/>
    <property type="evidence" value="ECO:0007669"/>
    <property type="project" value="UniProtKB-SubCell"/>
</dbReference>
<comment type="caution">
    <text evidence="26">The sequence shown here is derived from an EMBL/GenBank/DDBJ whole genome shotgun (WGS) entry which is preliminary data.</text>
</comment>
<evidence type="ECO:0000256" key="19">
    <source>
        <dbReference type="PROSITE-ProRule" id="PRU01077"/>
    </source>
</evidence>
<evidence type="ECO:0000256" key="12">
    <source>
        <dbReference type="ARBA" id="ARBA00023137"/>
    </source>
</evidence>
<evidence type="ECO:0000256" key="15">
    <source>
        <dbReference type="PIRNR" id="PIRNR000632"/>
    </source>
</evidence>
<dbReference type="PIRSF" id="PIRSF000632">
    <property type="entry name" value="TyrPK_fps"/>
    <property type="match status" value="1"/>
</dbReference>
<dbReference type="PANTHER" id="PTHR24418">
    <property type="entry name" value="TYROSINE-PROTEIN KINASE"/>
    <property type="match status" value="1"/>
</dbReference>
<keyword evidence="18" id="KW-0727">SH2 domain</keyword>
<dbReference type="PRINTS" id="PR00401">
    <property type="entry name" value="SH2DOMAIN"/>
</dbReference>
<keyword evidence="12 15" id="KW-0829">Tyrosine-protein kinase</keyword>
<keyword evidence="3" id="KW-1003">Cell membrane</keyword>
<dbReference type="InterPro" id="IPR000980">
    <property type="entry name" value="SH2"/>
</dbReference>
<dbReference type="Pfam" id="PF00017">
    <property type="entry name" value="SH2"/>
    <property type="match status" value="1"/>
</dbReference>
<dbReference type="Proteomes" id="UP000230750">
    <property type="component" value="Unassembled WGS sequence"/>
</dbReference>
<evidence type="ECO:0000256" key="11">
    <source>
        <dbReference type="ARBA" id="ARBA00023136"/>
    </source>
</evidence>
<dbReference type="InterPro" id="IPR036860">
    <property type="entry name" value="SH2_dom_sf"/>
</dbReference>
<dbReference type="InterPro" id="IPR001245">
    <property type="entry name" value="Ser-Thr/Tyr_kinase_cat_dom"/>
</dbReference>
<dbReference type="EC" id="2.7.10.2" evidence="15"/>
<keyword evidence="5" id="KW-0597">Phosphoprotein</keyword>
<dbReference type="SUPFAM" id="SSF55550">
    <property type="entry name" value="SH2 domain"/>
    <property type="match status" value="1"/>
</dbReference>
<dbReference type="Pfam" id="PF07714">
    <property type="entry name" value="PK_Tyr_Ser-Thr"/>
    <property type="match status" value="1"/>
</dbReference>
<dbReference type="AlphaFoldDB" id="A0A2G8KY28"/>
<dbReference type="GO" id="GO:0005737">
    <property type="term" value="C:cytoplasm"/>
    <property type="evidence" value="ECO:0007669"/>
    <property type="project" value="UniProtKB-SubCell"/>
</dbReference>
<dbReference type="PRINTS" id="PR00109">
    <property type="entry name" value="TYRKINASE"/>
</dbReference>
<name>A0A2G8KY28_STIJA</name>
<dbReference type="PROSITE" id="PS51741">
    <property type="entry name" value="F_BAR"/>
    <property type="match status" value="1"/>
</dbReference>
<dbReference type="InterPro" id="IPR031160">
    <property type="entry name" value="F_BAR_dom"/>
</dbReference>
<dbReference type="GO" id="GO:0005524">
    <property type="term" value="F:ATP binding"/>
    <property type="evidence" value="ECO:0007669"/>
    <property type="project" value="UniProtKB-UniRule"/>
</dbReference>
<protein>
    <recommendedName>
        <fullName evidence="15">Tyrosine-protein kinase</fullName>
        <ecNumber evidence="15">2.7.10.2</ecNumber>
    </recommendedName>
</protein>
<feature type="compositionally biased region" description="Basic and acidic residues" evidence="22">
    <location>
        <begin position="13"/>
        <end position="33"/>
    </location>
</feature>
<evidence type="ECO:0000259" key="24">
    <source>
        <dbReference type="PROSITE" id="PS50011"/>
    </source>
</evidence>
<feature type="domain" description="Protein kinase" evidence="24">
    <location>
        <begin position="450"/>
        <end position="707"/>
    </location>
</feature>
<evidence type="ECO:0000256" key="1">
    <source>
        <dbReference type="ARBA" id="ARBA00004202"/>
    </source>
</evidence>